<feature type="domain" description="UBP24/USP9X/USP9Y ubiquitin-like" evidence="4">
    <location>
        <begin position="412"/>
        <end position="465"/>
    </location>
</feature>
<evidence type="ECO:0000256" key="2">
    <source>
        <dbReference type="ARBA" id="ARBA00022786"/>
    </source>
</evidence>
<evidence type="ECO:0000259" key="4">
    <source>
        <dbReference type="Pfam" id="PF22900"/>
    </source>
</evidence>
<dbReference type="AlphaFoldDB" id="A0A914UT46"/>
<keyword evidence="2" id="KW-0833">Ubl conjugation pathway</keyword>
<proteinExistence type="predicted"/>
<reference evidence="7" key="1">
    <citation type="submission" date="2022-11" db="UniProtKB">
        <authorList>
            <consortium name="WormBaseParasite"/>
        </authorList>
    </citation>
    <scope>IDENTIFICATION</scope>
</reference>
<dbReference type="GO" id="GO:0008233">
    <property type="term" value="F:peptidase activity"/>
    <property type="evidence" value="ECO:0007669"/>
    <property type="project" value="UniProtKB-KW"/>
</dbReference>
<name>A0A914UT46_9BILA</name>
<evidence type="ECO:0000256" key="1">
    <source>
        <dbReference type="ARBA" id="ARBA00022670"/>
    </source>
</evidence>
<keyword evidence="3" id="KW-0378">Hydrolase</keyword>
<dbReference type="InterPro" id="IPR056850">
    <property type="entry name" value="ARM_UBP34_24_USP9X_Y"/>
</dbReference>
<dbReference type="GO" id="GO:0006508">
    <property type="term" value="P:proteolysis"/>
    <property type="evidence" value="ECO:0007669"/>
    <property type="project" value="UniProtKB-KW"/>
</dbReference>
<dbReference type="Pfam" id="PF22900">
    <property type="entry name" value="UCH_UBL1"/>
    <property type="match status" value="1"/>
</dbReference>
<sequence length="512" mass="58065">MPAMWHLSELLESIKRVSGSSYGYTSAADRKRKMIEDLCNKRDLFDTITGCIVEAQKEAIALAKGAQRCSTPDRTSVDSSGRLSIDTNPSTLLMSAPTITQKVTTLKLESSNFVNPSLTMSDGNDYGAHINGLLKFLSLLLEEGSLQFSWSKVKHIWETLFSWSKVKHIWETLVENPQACDFDRKSCFEWFRNLRDSEICEEAMNKLLIDKLLKLDVTRLTVEGFNCFRRFFDAVNKNKGKLKMFSNSYPPEVEDLDLVGLDFVWETALSCADPEIADQSVRLLIDLSYSLLSQKLKKDAESLHRRFLDECSRRLELCRVTLKGSLIGRLLQDAGKQLSACSVPKISTVPMANHGEKKRSVERLLLIASRYIVMVEEEFQSRRVHPPHGTTFHGHLFSITYTSDIDDHKGTGRLLTHGKETLRSVRERLAGRLKYGDQRKEFDLEFNGNKLDHVKDYMTLEQLEVMPANGGDSVQMAVKRRYGFLSTSSQLEKDALVRELQLPSVVLMSTGT</sequence>
<accession>A0A914UT46</accession>
<keyword evidence="6" id="KW-1185">Reference proteome</keyword>
<dbReference type="WBParaSite" id="PSAMB.scaffold12310size2825.g34795.t1">
    <property type="protein sequence ID" value="PSAMB.scaffold12310size2825.g34795.t1"/>
    <property type="gene ID" value="PSAMB.scaffold12310size2825.g34795"/>
</dbReference>
<evidence type="ECO:0000259" key="5">
    <source>
        <dbReference type="Pfam" id="PF25010"/>
    </source>
</evidence>
<evidence type="ECO:0000256" key="3">
    <source>
        <dbReference type="ARBA" id="ARBA00022801"/>
    </source>
</evidence>
<dbReference type="InterPro" id="IPR055176">
    <property type="entry name" value="UBP24/USP9X/USP9Y_UBL"/>
</dbReference>
<protein>
    <submittedName>
        <fullName evidence="7">Uncharacterized protein</fullName>
    </submittedName>
</protein>
<organism evidence="6 7">
    <name type="scientific">Plectus sambesii</name>
    <dbReference type="NCBI Taxonomy" id="2011161"/>
    <lineage>
        <taxon>Eukaryota</taxon>
        <taxon>Metazoa</taxon>
        <taxon>Ecdysozoa</taxon>
        <taxon>Nematoda</taxon>
        <taxon>Chromadorea</taxon>
        <taxon>Plectida</taxon>
        <taxon>Plectina</taxon>
        <taxon>Plectoidea</taxon>
        <taxon>Plectidae</taxon>
        <taxon>Plectus</taxon>
    </lineage>
</organism>
<keyword evidence="1" id="KW-0645">Protease</keyword>
<dbReference type="Proteomes" id="UP000887566">
    <property type="component" value="Unplaced"/>
</dbReference>
<feature type="domain" description="UBP34/UBP24/USP9X/USP9Y-like ARM repeat region" evidence="5">
    <location>
        <begin position="161"/>
        <end position="236"/>
    </location>
</feature>
<evidence type="ECO:0000313" key="6">
    <source>
        <dbReference type="Proteomes" id="UP000887566"/>
    </source>
</evidence>
<dbReference type="Pfam" id="PF25010">
    <property type="entry name" value="ARM_UBP24_USP9X-Y"/>
    <property type="match status" value="1"/>
</dbReference>
<evidence type="ECO:0000313" key="7">
    <source>
        <dbReference type="WBParaSite" id="PSAMB.scaffold12310size2825.g34795.t1"/>
    </source>
</evidence>